<dbReference type="FunFam" id="2.30.36.70:FF:000003">
    <property type="entry name" value="Actin-related protein 6"/>
    <property type="match status" value="1"/>
</dbReference>
<comment type="caution">
    <text evidence="8">The sequence shown here is derived from an EMBL/GenBank/DDBJ whole genome shotgun (WGS) entry which is preliminary data.</text>
</comment>
<organism evidence="8 9">
    <name type="scientific">Oedothorax gibbosus</name>
    <dbReference type="NCBI Taxonomy" id="931172"/>
    <lineage>
        <taxon>Eukaryota</taxon>
        <taxon>Metazoa</taxon>
        <taxon>Ecdysozoa</taxon>
        <taxon>Arthropoda</taxon>
        <taxon>Chelicerata</taxon>
        <taxon>Arachnida</taxon>
        <taxon>Araneae</taxon>
        <taxon>Araneomorphae</taxon>
        <taxon>Entelegynae</taxon>
        <taxon>Araneoidea</taxon>
        <taxon>Linyphiidae</taxon>
        <taxon>Erigoninae</taxon>
        <taxon>Oedothorax</taxon>
    </lineage>
</organism>
<comment type="subcellular location">
    <subcellularLocation>
        <location evidence="2">Cytoplasm</location>
        <location evidence="2">Cytoskeleton</location>
    </subcellularLocation>
    <subcellularLocation>
        <location evidence="1">Nucleus</location>
    </subcellularLocation>
</comment>
<keyword evidence="4" id="KW-0963">Cytoplasm</keyword>
<evidence type="ECO:0000256" key="3">
    <source>
        <dbReference type="ARBA" id="ARBA00005665"/>
    </source>
</evidence>
<proteinExistence type="inferred from homology"/>
<evidence type="ECO:0000313" key="9">
    <source>
        <dbReference type="Proteomes" id="UP000827092"/>
    </source>
</evidence>
<dbReference type="InterPro" id="IPR043129">
    <property type="entry name" value="ATPase_NBD"/>
</dbReference>
<dbReference type="Gene3D" id="2.30.36.70">
    <property type="entry name" value="Actin, Chain A, domain 2"/>
    <property type="match status" value="1"/>
</dbReference>
<dbReference type="InterPro" id="IPR004000">
    <property type="entry name" value="Actin"/>
</dbReference>
<dbReference type="AlphaFoldDB" id="A0AAV6UAE7"/>
<dbReference type="GO" id="GO:0005634">
    <property type="term" value="C:nucleus"/>
    <property type="evidence" value="ECO:0007669"/>
    <property type="project" value="UniProtKB-SubCell"/>
</dbReference>
<dbReference type="Gene3D" id="3.90.640.10">
    <property type="entry name" value="Actin, Chain A, domain 4"/>
    <property type="match status" value="1"/>
</dbReference>
<evidence type="ECO:0000313" key="8">
    <source>
        <dbReference type="EMBL" id="KAG8181275.1"/>
    </source>
</evidence>
<dbReference type="CDD" id="cd10210">
    <property type="entry name" value="ASKHA_NBD_Arp6"/>
    <property type="match status" value="1"/>
</dbReference>
<comment type="similarity">
    <text evidence="3">Belongs to the actin family. ARP6 subfamily.</text>
</comment>
<dbReference type="PANTHER" id="PTHR11937">
    <property type="entry name" value="ACTIN"/>
    <property type="match status" value="1"/>
</dbReference>
<reference evidence="8 9" key="1">
    <citation type="journal article" date="2022" name="Nat. Ecol. Evol.">
        <title>A masculinizing supergene underlies an exaggerated male reproductive morph in a spider.</title>
        <authorList>
            <person name="Hendrickx F."/>
            <person name="De Corte Z."/>
            <person name="Sonet G."/>
            <person name="Van Belleghem S.M."/>
            <person name="Kostlbacher S."/>
            <person name="Vangestel C."/>
        </authorList>
    </citation>
    <scope>NUCLEOTIDE SEQUENCE [LARGE SCALE GENOMIC DNA]</scope>
    <source>
        <strain evidence="8">W744_W776</strain>
    </source>
</reference>
<evidence type="ECO:0000256" key="6">
    <source>
        <dbReference type="ARBA" id="ARBA00023242"/>
    </source>
</evidence>
<dbReference type="SMART" id="SM00268">
    <property type="entry name" value="ACTIN"/>
    <property type="match status" value="1"/>
</dbReference>
<keyword evidence="9" id="KW-1185">Reference proteome</keyword>
<evidence type="ECO:0000256" key="5">
    <source>
        <dbReference type="ARBA" id="ARBA00023212"/>
    </source>
</evidence>
<evidence type="ECO:0000256" key="4">
    <source>
        <dbReference type="ARBA" id="ARBA00022490"/>
    </source>
</evidence>
<dbReference type="FunFam" id="3.90.640.10:FF:000014">
    <property type="entry name" value="Putative actin-related protein 6"/>
    <property type="match status" value="1"/>
</dbReference>
<protein>
    <recommendedName>
        <fullName evidence="7">Actin-related protein 6</fullName>
    </recommendedName>
</protein>
<dbReference type="SUPFAM" id="SSF53067">
    <property type="entry name" value="Actin-like ATPase domain"/>
    <property type="match status" value="2"/>
</dbReference>
<name>A0AAV6UAE7_9ARAC</name>
<dbReference type="Pfam" id="PF00022">
    <property type="entry name" value="Actin"/>
    <property type="match status" value="1"/>
</dbReference>
<evidence type="ECO:0000256" key="7">
    <source>
        <dbReference type="ARBA" id="ARBA00074635"/>
    </source>
</evidence>
<keyword evidence="6" id="KW-0539">Nucleus</keyword>
<sequence length="403" mass="46008">MPSVSEMANNVFVMDNGGSTIKAGYSTDSKPKLIPNFVAKAKNERRRAFVGSQIEECKDFSGLFYALPFTRGFLDNWEVEKQVWDHIFGSDMYNVNFNDTCLIATEPHFNFVALKEAMIEVIFESLEFNSLYLTNSTTLTAYKSQKQNPSDLCSLVVESGYSFTHFAPYIKSKKIFNNVCRLSLGGKALTNHLKEVISYRQLNVMDETYVVNQIKEDVCYVSTDVDKDLETASLRGKENTIVRDYVLPDYTVIKRGYVRPLEETNGKPKENEQLIRMNNERFMIPEMLFHPSDVHLRNMGIPEAIIHCISLCPEEVQPHLYKNIILTGGNACLPGFRDRVYEDVRKEAHHLFDVRVTLPENPATDAWEGGAMICNDPEFSKLVVTRKQYEENGLGFCLEKFSS</sequence>
<dbReference type="Gene3D" id="3.30.420.40">
    <property type="match status" value="2"/>
</dbReference>
<evidence type="ECO:0000256" key="1">
    <source>
        <dbReference type="ARBA" id="ARBA00004123"/>
    </source>
</evidence>
<gene>
    <name evidence="8" type="ORF">JTE90_022213</name>
</gene>
<accession>A0AAV6UAE7</accession>
<dbReference type="Proteomes" id="UP000827092">
    <property type="component" value="Unassembled WGS sequence"/>
</dbReference>
<dbReference type="EMBL" id="JAFNEN010000523">
    <property type="protein sequence ID" value="KAG8181275.1"/>
    <property type="molecule type" value="Genomic_DNA"/>
</dbReference>
<keyword evidence="5" id="KW-0206">Cytoskeleton</keyword>
<dbReference type="GO" id="GO:0005856">
    <property type="term" value="C:cytoskeleton"/>
    <property type="evidence" value="ECO:0007669"/>
    <property type="project" value="UniProtKB-SubCell"/>
</dbReference>
<evidence type="ECO:0000256" key="2">
    <source>
        <dbReference type="ARBA" id="ARBA00004245"/>
    </source>
</evidence>